<comment type="function">
    <text evidence="7">Destroys radicals which are normally produced within the cells and which are toxic to biological systems.</text>
</comment>
<dbReference type="Proteomes" id="UP000000346">
    <property type="component" value="Chromosome"/>
</dbReference>
<evidence type="ECO:0000256" key="5">
    <source>
        <dbReference type="ARBA" id="ARBA00023004"/>
    </source>
</evidence>
<feature type="binding site" evidence="6">
    <location>
        <position position="170"/>
    </location>
    <ligand>
        <name>Mn(2+)</name>
        <dbReference type="ChEBI" id="CHEBI:29035"/>
    </ligand>
</feature>
<dbReference type="KEGG" id="asc:ASAC_0498"/>
<protein>
    <recommendedName>
        <fullName evidence="2 7">Superoxide dismutase</fullName>
        <ecNumber evidence="2 7">1.15.1.1</ecNumber>
    </recommendedName>
</protein>
<organism evidence="10 11">
    <name type="scientific">Acidilobus saccharovorans (strain DSM 16705 / JCM 18335 / VKM B-2471 / 345-15)</name>
    <dbReference type="NCBI Taxonomy" id="666510"/>
    <lineage>
        <taxon>Archaea</taxon>
        <taxon>Thermoproteota</taxon>
        <taxon>Thermoprotei</taxon>
        <taxon>Acidilobales</taxon>
        <taxon>Acidilobaceae</taxon>
        <taxon>Acidilobus</taxon>
    </lineage>
</organism>
<dbReference type="EC" id="1.15.1.1" evidence="2 7"/>
<dbReference type="Gene3D" id="1.10.287.990">
    <property type="entry name" value="Fe,Mn superoxide dismutase (SOD) domain"/>
    <property type="match status" value="1"/>
</dbReference>
<feature type="binding site" evidence="6">
    <location>
        <position position="80"/>
    </location>
    <ligand>
        <name>Mn(2+)</name>
        <dbReference type="ChEBI" id="CHEBI:29035"/>
    </ligand>
</feature>
<proteinExistence type="evidence at protein level"/>
<evidence type="ECO:0000256" key="2">
    <source>
        <dbReference type="ARBA" id="ARBA00012682"/>
    </source>
</evidence>
<dbReference type="RefSeq" id="WP_013266417.1">
    <property type="nucleotide sequence ID" value="NC_014374.1"/>
</dbReference>
<evidence type="ECO:0000259" key="8">
    <source>
        <dbReference type="Pfam" id="PF00081"/>
    </source>
</evidence>
<evidence type="ECO:0000256" key="4">
    <source>
        <dbReference type="ARBA" id="ARBA00023002"/>
    </source>
</evidence>
<feature type="binding site" evidence="12">
    <location>
        <position position="31"/>
    </location>
    <ligand>
        <name>Fe(3+)</name>
        <dbReference type="ChEBI" id="CHEBI:29034"/>
    </ligand>
</feature>
<dbReference type="eggNOG" id="arCOG04147">
    <property type="taxonomic scope" value="Archaea"/>
</dbReference>
<dbReference type="EMBL" id="CP001742">
    <property type="protein sequence ID" value="ADL18905.1"/>
    <property type="molecule type" value="Genomic_DNA"/>
</dbReference>
<dbReference type="PANTHER" id="PTHR11404:SF6">
    <property type="entry name" value="SUPEROXIDE DISMUTASE [MN], MITOCHONDRIAL"/>
    <property type="match status" value="1"/>
</dbReference>
<keyword evidence="11" id="KW-1185">Reference proteome</keyword>
<keyword evidence="4 7" id="KW-0560">Oxidoreductase</keyword>
<dbReference type="PIRSF" id="PIRSF000349">
    <property type="entry name" value="SODismutase"/>
    <property type="match status" value="1"/>
</dbReference>
<dbReference type="Gene3D" id="3.55.40.20">
    <property type="entry name" value="Iron/manganese superoxide dismutase, C-terminal domain"/>
    <property type="match status" value="1"/>
</dbReference>
<dbReference type="BRENDA" id="1.15.1.1">
    <property type="organism ID" value="13622"/>
</dbReference>
<dbReference type="InParanoid" id="D9Q0R7"/>
<comment type="similarity">
    <text evidence="1 7">Belongs to the iron/manganese superoxide dismutase family.</text>
</comment>
<dbReference type="FunFam" id="3.55.40.20:FF:000004">
    <property type="entry name" value="Superoxide dismutase [Fe]"/>
    <property type="match status" value="1"/>
</dbReference>
<evidence type="ECO:0000256" key="7">
    <source>
        <dbReference type="RuleBase" id="RU000414"/>
    </source>
</evidence>
<feature type="binding site" evidence="6">
    <location>
        <position position="31"/>
    </location>
    <ligand>
        <name>Mn(2+)</name>
        <dbReference type="ChEBI" id="CHEBI:29035"/>
    </ligand>
</feature>
<feature type="binding site" evidence="12">
    <location>
        <position position="166"/>
    </location>
    <ligand>
        <name>Fe(3+)</name>
        <dbReference type="ChEBI" id="CHEBI:29034"/>
    </ligand>
</feature>
<dbReference type="GO" id="GO:0046872">
    <property type="term" value="F:metal ion binding"/>
    <property type="evidence" value="ECO:0007669"/>
    <property type="project" value="UniProtKB-KW"/>
</dbReference>
<accession>D9Q0R7</accession>
<dbReference type="InterPro" id="IPR036314">
    <property type="entry name" value="SOD_C_sf"/>
</dbReference>
<dbReference type="SMR" id="D9Q0R7"/>
<dbReference type="HOGENOM" id="CLU_031625_2_2_2"/>
<gene>
    <name evidence="10" type="ordered locus">ASAC_0498</name>
</gene>
<dbReference type="SUPFAM" id="SSF46609">
    <property type="entry name" value="Fe,Mn superoxide dismutase (SOD), N-terminal domain"/>
    <property type="match status" value="1"/>
</dbReference>
<dbReference type="EvolutionaryTrace" id="D9Q0R7"/>
<dbReference type="InterPro" id="IPR019831">
    <property type="entry name" value="Mn/Fe_SOD_N"/>
</dbReference>
<sequence>MVSLKRYELPPLPYNYDALEPIISAETLRYHHDKHHLGYVNGANAALDKLEKYLNGQLTDIDVRAVSRDFEFNYGGHILHTLYWLNMAPKGKGGGTPGGAIGDAINKFFGSFDKFKKLFGDAAKNVEGVGWAILAYDPVTGDLRILQVEKHNNVVTTNLIPLLAVDVFEHAYYIDYRNDRAKYVDSWWDLINWDDVEARYQKALNTPKLIL</sequence>
<keyword evidence="3 6" id="KW-0479">Metal-binding</keyword>
<dbReference type="InterPro" id="IPR050265">
    <property type="entry name" value="Fe/Mn_Superoxide_Dismutase"/>
</dbReference>
<dbReference type="PRINTS" id="PR01703">
    <property type="entry name" value="MNSODISMTASE"/>
</dbReference>
<evidence type="ECO:0000256" key="3">
    <source>
        <dbReference type="ARBA" id="ARBA00022723"/>
    </source>
</evidence>
<evidence type="ECO:0000259" key="9">
    <source>
        <dbReference type="Pfam" id="PF02777"/>
    </source>
</evidence>
<dbReference type="InterPro" id="IPR036324">
    <property type="entry name" value="Mn/Fe_SOD_N_sf"/>
</dbReference>
<dbReference type="SUPFAM" id="SSF54719">
    <property type="entry name" value="Fe,Mn superoxide dismutase (SOD), C-terminal domain"/>
    <property type="match status" value="1"/>
</dbReference>
<comment type="catalytic activity">
    <reaction evidence="7">
        <text>2 superoxide + 2 H(+) = H2O2 + O2</text>
        <dbReference type="Rhea" id="RHEA:20696"/>
        <dbReference type="ChEBI" id="CHEBI:15378"/>
        <dbReference type="ChEBI" id="CHEBI:15379"/>
        <dbReference type="ChEBI" id="CHEBI:16240"/>
        <dbReference type="ChEBI" id="CHEBI:18421"/>
        <dbReference type="EC" id="1.15.1.1"/>
    </reaction>
</comment>
<evidence type="ECO:0007829" key="12">
    <source>
        <dbReference type="PDB" id="4FFK"/>
    </source>
</evidence>
<dbReference type="STRING" id="666510.ASAC_0498"/>
<dbReference type="PDB" id="4FFK">
    <property type="method" value="X-ray"/>
    <property type="resolution" value="1.76 A"/>
    <property type="chains" value="A=2-211"/>
</dbReference>
<evidence type="ECO:0000256" key="6">
    <source>
        <dbReference type="PIRSR" id="PIRSR000349-1"/>
    </source>
</evidence>
<dbReference type="Pfam" id="PF02777">
    <property type="entry name" value="Sod_Fe_C"/>
    <property type="match status" value="1"/>
</dbReference>
<evidence type="ECO:0000313" key="10">
    <source>
        <dbReference type="EMBL" id="ADL18905.1"/>
    </source>
</evidence>
<feature type="domain" description="Manganese/iron superoxide dismutase N-terminal" evidence="8">
    <location>
        <begin position="6"/>
        <end position="88"/>
    </location>
</feature>
<keyword evidence="5" id="KW-0408">Iron</keyword>
<reference evidence="12" key="2">
    <citation type="submission" date="2012-06" db="PDB data bank">
        <title>X-ray structure of iron superoxide dismutase from Acidilobus saccharovorans.</title>
        <authorList>
            <person name="Safonova T.N."/>
            <person name="Slutskaya E.S."/>
            <person name="Dorovatovsky P.V."/>
            <person name="Bezsudnova E.Yu."/>
            <person name="Mardanov A.V."/>
            <person name="Gumerov V.M."/>
            <person name="Ravin N.V."/>
            <person name="Skryabin K.G."/>
            <person name="Popov V.O."/>
            <person name="Polyakov K.M."/>
        </authorList>
    </citation>
    <scope>X-RAY CRYSTALLOGRAPHY (1.76 ANGSTROMS) OF 2-211 IN COMPLEX WITH FE(3+)</scope>
</reference>
<dbReference type="Pfam" id="PF00081">
    <property type="entry name" value="Sod_Fe_N"/>
    <property type="match status" value="1"/>
</dbReference>
<dbReference type="FunCoup" id="D9Q0R7">
    <property type="interactions" value="74"/>
</dbReference>
<dbReference type="GeneID" id="9498729"/>
<feature type="domain" description="Manganese/iron superoxide dismutase C-terminal" evidence="9">
    <location>
        <begin position="98"/>
        <end position="199"/>
    </location>
</feature>
<dbReference type="AlphaFoldDB" id="D9Q0R7"/>
<dbReference type="InterPro" id="IPR019832">
    <property type="entry name" value="Mn/Fe_SOD_C"/>
</dbReference>
<dbReference type="GO" id="GO:0004784">
    <property type="term" value="F:superoxide dismutase activity"/>
    <property type="evidence" value="ECO:0007669"/>
    <property type="project" value="UniProtKB-EC"/>
</dbReference>
<keyword evidence="12" id="KW-0002">3D-structure</keyword>
<dbReference type="PDBsum" id="4FFK"/>
<reference evidence="10 11" key="1">
    <citation type="journal article" date="2010" name="Appl. Environ. Microbiol.">
        <title>The genome sequence of the crenarchaeon Acidilobus saccharovorans supports a new order, Acidilobales, and suggests an important ecological role in terrestrial acidic hot springs.</title>
        <authorList>
            <person name="Mardanov A.V."/>
            <person name="Svetlitchnyi V.A."/>
            <person name="Beletsky A.V."/>
            <person name="Prokofeva M.I."/>
            <person name="Bonch-Osmolovskaya E.A."/>
            <person name="Ravin N.V."/>
            <person name="Skryabin K.G."/>
        </authorList>
    </citation>
    <scope>NUCLEOTIDE SEQUENCE [LARGE SCALE GENOMIC DNA]</scope>
    <source>
        <strain evidence="11">DSM 16705 / JCM 18335 / VKM B-2471 / 345-15</strain>
    </source>
</reference>
<evidence type="ECO:0000313" key="11">
    <source>
        <dbReference type="Proteomes" id="UP000000346"/>
    </source>
</evidence>
<dbReference type="PROSITE" id="PS00088">
    <property type="entry name" value="SOD_MN"/>
    <property type="match status" value="1"/>
</dbReference>
<dbReference type="PANTHER" id="PTHR11404">
    <property type="entry name" value="SUPEROXIDE DISMUTASE 2"/>
    <property type="match status" value="1"/>
</dbReference>
<dbReference type="OrthoDB" id="32917at2157"/>
<evidence type="ECO:0000256" key="1">
    <source>
        <dbReference type="ARBA" id="ARBA00008714"/>
    </source>
</evidence>
<dbReference type="InterPro" id="IPR001189">
    <property type="entry name" value="Mn/Fe_SOD"/>
</dbReference>
<feature type="binding site" evidence="12">
    <location>
        <position position="80"/>
    </location>
    <ligand>
        <name>Fe(3+)</name>
        <dbReference type="ChEBI" id="CHEBI:29034"/>
    </ligand>
</feature>
<name>D9Q0R7_ACIS3</name>
<feature type="binding site" evidence="12">
    <location>
        <position position="170"/>
    </location>
    <ligand>
        <name>Fe(3+)</name>
        <dbReference type="ChEBI" id="CHEBI:29034"/>
    </ligand>
</feature>
<dbReference type="InterPro" id="IPR019833">
    <property type="entry name" value="Mn/Fe_SOD_BS"/>
</dbReference>
<feature type="binding site" evidence="6">
    <location>
        <position position="166"/>
    </location>
    <ligand>
        <name>Mn(2+)</name>
        <dbReference type="ChEBI" id="CHEBI:29035"/>
    </ligand>
</feature>